<reference evidence="4 5" key="1">
    <citation type="journal article" date="2008" name="Nature">
        <title>The Phaeodactylum genome reveals the evolutionary history of diatom genomes.</title>
        <authorList>
            <person name="Bowler C."/>
            <person name="Allen A.E."/>
            <person name="Badger J.H."/>
            <person name="Grimwood J."/>
            <person name="Jabbari K."/>
            <person name="Kuo A."/>
            <person name="Maheswari U."/>
            <person name="Martens C."/>
            <person name="Maumus F."/>
            <person name="Otillar R.P."/>
            <person name="Rayko E."/>
            <person name="Salamov A."/>
            <person name="Vandepoele K."/>
            <person name="Beszteri B."/>
            <person name="Gruber A."/>
            <person name="Heijde M."/>
            <person name="Katinka M."/>
            <person name="Mock T."/>
            <person name="Valentin K."/>
            <person name="Verret F."/>
            <person name="Berges J.A."/>
            <person name="Brownlee C."/>
            <person name="Cadoret J.P."/>
            <person name="Chiovitti A."/>
            <person name="Choi C.J."/>
            <person name="Coesel S."/>
            <person name="De Martino A."/>
            <person name="Detter J.C."/>
            <person name="Durkin C."/>
            <person name="Falciatore A."/>
            <person name="Fournet J."/>
            <person name="Haruta M."/>
            <person name="Huysman M.J."/>
            <person name="Jenkins B.D."/>
            <person name="Jiroutova K."/>
            <person name="Jorgensen R.E."/>
            <person name="Joubert Y."/>
            <person name="Kaplan A."/>
            <person name="Kroger N."/>
            <person name="Kroth P.G."/>
            <person name="La Roche J."/>
            <person name="Lindquist E."/>
            <person name="Lommer M."/>
            <person name="Martin-Jezequel V."/>
            <person name="Lopez P.J."/>
            <person name="Lucas S."/>
            <person name="Mangogna M."/>
            <person name="McGinnis K."/>
            <person name="Medlin L.K."/>
            <person name="Montsant A."/>
            <person name="Oudot-Le Secq M.P."/>
            <person name="Napoli C."/>
            <person name="Obornik M."/>
            <person name="Parker M.S."/>
            <person name="Petit J.L."/>
            <person name="Porcel B.M."/>
            <person name="Poulsen N."/>
            <person name="Robison M."/>
            <person name="Rychlewski L."/>
            <person name="Rynearson T.A."/>
            <person name="Schmutz J."/>
            <person name="Shapiro H."/>
            <person name="Siaut M."/>
            <person name="Stanley M."/>
            <person name="Sussman M.R."/>
            <person name="Taylor A.R."/>
            <person name="Vardi A."/>
            <person name="von Dassow P."/>
            <person name="Vyverman W."/>
            <person name="Willis A."/>
            <person name="Wyrwicz L.S."/>
            <person name="Rokhsar D.S."/>
            <person name="Weissenbach J."/>
            <person name="Armbrust E.V."/>
            <person name="Green B.R."/>
            <person name="Van de Peer Y."/>
            <person name="Grigoriev I.V."/>
        </authorList>
    </citation>
    <scope>NUCLEOTIDE SEQUENCE [LARGE SCALE GENOMIC DNA]</scope>
    <source>
        <strain evidence="4 5">CCAP 1055/1</strain>
    </source>
</reference>
<dbReference type="EMBL" id="CM000625">
    <property type="protein sequence ID" value="EEC44101.1"/>
    <property type="molecule type" value="Genomic_DNA"/>
</dbReference>
<dbReference type="Gene3D" id="3.80.10.10">
    <property type="entry name" value="Ribonuclease Inhibitor"/>
    <property type="match status" value="1"/>
</dbReference>
<dbReference type="RefSeq" id="XP_002184352.1">
    <property type="nucleotide sequence ID" value="XM_002184316.1"/>
</dbReference>
<accession>B7GBE3</accession>
<evidence type="ECO:0008006" key="6">
    <source>
        <dbReference type="Google" id="ProtNLM"/>
    </source>
</evidence>
<evidence type="ECO:0000313" key="4">
    <source>
        <dbReference type="EMBL" id="EEC44101.1"/>
    </source>
</evidence>
<keyword evidence="2" id="KW-0677">Repeat</keyword>
<dbReference type="Proteomes" id="UP000000759">
    <property type="component" value="Chromosome 23"/>
</dbReference>
<dbReference type="Pfam" id="PF00560">
    <property type="entry name" value="LRR_1"/>
    <property type="match status" value="3"/>
</dbReference>
<dbReference type="InParanoid" id="B7GBE3"/>
<evidence type="ECO:0000256" key="2">
    <source>
        <dbReference type="ARBA" id="ARBA00022737"/>
    </source>
</evidence>
<sequence length="454" mass="50245">MSRNLYYDRSYNAFRVPFYRTRRFIFGVTLSAMLLIAIVAVVVTRQSRSEVFVPESLSGPRVPEVEVSGSTLQDNEAELVAILIRRYDQLGLSWRGLYDVTAPQGKALQAVAGTTLYSSLFHLRSIQRFALGVFYYSTFAVSHPYLEAEATRPWGSSDFWMTSTPECEWKGITCDASGLVVAINLLGNNLSGSLPLELALLDKLVSLNLANNDIYGEEASNDVWSYLPNLQELIMDDNYVIATTGLPTQMKSLVAIQKLSVSYNLLRGILDGEIIGNMQRLTHLEIESNRISGELPAELGGLPNLESFYIRQNSLSFDLNNLIMLNRWPNARALWLDHNPITGTIPPELGTLTTLTSFSLTNSTLRGSIPTEMGNLVNLRRCWLYNNALTGTIPEALSGWVDLQVLEVYGNNLVGDMPQGICDTIAASDYQFKNLSADCTRVACGGCCTDCQNS</sequence>
<dbReference type="STRING" id="556484.B7GBE3"/>
<keyword evidence="5" id="KW-1185">Reference proteome</keyword>
<dbReference type="InterPro" id="IPR032675">
    <property type="entry name" value="LRR_dom_sf"/>
</dbReference>
<organism evidence="4 5">
    <name type="scientific">Phaeodactylum tricornutum (strain CCAP 1055/1)</name>
    <dbReference type="NCBI Taxonomy" id="556484"/>
    <lineage>
        <taxon>Eukaryota</taxon>
        <taxon>Sar</taxon>
        <taxon>Stramenopiles</taxon>
        <taxon>Ochrophyta</taxon>
        <taxon>Bacillariophyta</taxon>
        <taxon>Bacillariophyceae</taxon>
        <taxon>Bacillariophycidae</taxon>
        <taxon>Naviculales</taxon>
        <taxon>Phaeodactylaceae</taxon>
        <taxon>Phaeodactylum</taxon>
    </lineage>
</organism>
<evidence type="ECO:0000256" key="1">
    <source>
        <dbReference type="ARBA" id="ARBA00022729"/>
    </source>
</evidence>
<proteinExistence type="predicted"/>
<dbReference type="OrthoDB" id="1394818at2759"/>
<evidence type="ECO:0000313" key="5">
    <source>
        <dbReference type="Proteomes" id="UP000000759"/>
    </source>
</evidence>
<keyword evidence="1" id="KW-0732">Signal</keyword>
<feature type="transmembrane region" description="Helical" evidence="3">
    <location>
        <begin position="24"/>
        <end position="43"/>
    </location>
</feature>
<evidence type="ECO:0000256" key="3">
    <source>
        <dbReference type="SAM" id="Phobius"/>
    </source>
</evidence>
<gene>
    <name evidence="4" type="ORF">PHATRDRAFT_49670</name>
</gene>
<dbReference type="PANTHER" id="PTHR48060">
    <property type="entry name" value="DNA DAMAGE-REPAIR/TOLERATION PROTEIN DRT100"/>
    <property type="match status" value="1"/>
</dbReference>
<keyword evidence="3" id="KW-0472">Membrane</keyword>
<dbReference type="InterPro" id="IPR053211">
    <property type="entry name" value="DNA_repair-toleration"/>
</dbReference>
<protein>
    <recommendedName>
        <fullName evidence="6">L domain-like protein</fullName>
    </recommendedName>
</protein>
<keyword evidence="3" id="KW-0812">Transmembrane</keyword>
<keyword evidence="3" id="KW-1133">Transmembrane helix</keyword>
<dbReference type="HOGENOM" id="CLU_651289_0_0_1"/>
<dbReference type="PANTHER" id="PTHR48060:SF21">
    <property type="entry name" value="L DOMAIN-LIKE PROTEIN"/>
    <property type="match status" value="1"/>
</dbReference>
<dbReference type="SUPFAM" id="SSF52058">
    <property type="entry name" value="L domain-like"/>
    <property type="match status" value="1"/>
</dbReference>
<dbReference type="GeneID" id="7198310"/>
<dbReference type="KEGG" id="pti:PHATRDRAFT_49670"/>
<dbReference type="AlphaFoldDB" id="B7GBE3"/>
<dbReference type="PaxDb" id="2850-Phatr49670"/>
<dbReference type="FunFam" id="3.80.10.10:FF:000383">
    <property type="entry name" value="Leucine-rich repeat receptor protein kinase EMS1"/>
    <property type="match status" value="1"/>
</dbReference>
<dbReference type="InterPro" id="IPR001611">
    <property type="entry name" value="Leu-rich_rpt"/>
</dbReference>
<name>B7GBE3_PHATC</name>
<reference evidence="5" key="2">
    <citation type="submission" date="2008-08" db="EMBL/GenBank/DDBJ databases">
        <authorList>
            <consortium name="Diatom Consortium"/>
            <person name="Grigoriev I."/>
            <person name="Grimwood J."/>
            <person name="Kuo A."/>
            <person name="Otillar R.P."/>
            <person name="Salamov A."/>
            <person name="Detter J.C."/>
            <person name="Lindquist E."/>
            <person name="Shapiro H."/>
            <person name="Lucas S."/>
            <person name="Glavina del Rio T."/>
            <person name="Pitluck S."/>
            <person name="Rokhsar D."/>
            <person name="Bowler C."/>
        </authorList>
    </citation>
    <scope>GENOME REANNOTATION</scope>
    <source>
        <strain evidence="5">CCAP 1055/1</strain>
    </source>
</reference>